<organism evidence="3 4">
    <name type="scientific">Tanacetum coccineum</name>
    <dbReference type="NCBI Taxonomy" id="301880"/>
    <lineage>
        <taxon>Eukaryota</taxon>
        <taxon>Viridiplantae</taxon>
        <taxon>Streptophyta</taxon>
        <taxon>Embryophyta</taxon>
        <taxon>Tracheophyta</taxon>
        <taxon>Spermatophyta</taxon>
        <taxon>Magnoliopsida</taxon>
        <taxon>eudicotyledons</taxon>
        <taxon>Gunneridae</taxon>
        <taxon>Pentapetalae</taxon>
        <taxon>asterids</taxon>
        <taxon>campanulids</taxon>
        <taxon>Asterales</taxon>
        <taxon>Asteraceae</taxon>
        <taxon>Asteroideae</taxon>
        <taxon>Anthemideae</taxon>
        <taxon>Anthemidinae</taxon>
        <taxon>Tanacetum</taxon>
    </lineage>
</organism>
<proteinExistence type="predicted"/>
<feature type="compositionally biased region" description="Acidic residues" evidence="2">
    <location>
        <begin position="242"/>
        <end position="265"/>
    </location>
</feature>
<name>A0ABQ5H6B5_9ASTR</name>
<dbReference type="Proteomes" id="UP001151760">
    <property type="component" value="Unassembled WGS sequence"/>
</dbReference>
<feature type="region of interest" description="Disordered" evidence="2">
    <location>
        <begin position="1"/>
        <end position="25"/>
    </location>
</feature>
<protein>
    <submittedName>
        <fullName evidence="3">Uncharacterized protein</fullName>
    </submittedName>
</protein>
<evidence type="ECO:0000313" key="4">
    <source>
        <dbReference type="Proteomes" id="UP001151760"/>
    </source>
</evidence>
<keyword evidence="1" id="KW-0175">Coiled coil</keyword>
<evidence type="ECO:0000313" key="3">
    <source>
        <dbReference type="EMBL" id="GJT83391.1"/>
    </source>
</evidence>
<accession>A0ABQ5H6B5</accession>
<feature type="coiled-coil region" evidence="1">
    <location>
        <begin position="86"/>
        <end position="113"/>
    </location>
</feature>
<reference evidence="3" key="2">
    <citation type="submission" date="2022-01" db="EMBL/GenBank/DDBJ databases">
        <authorList>
            <person name="Yamashiro T."/>
            <person name="Shiraishi A."/>
            <person name="Satake H."/>
            <person name="Nakayama K."/>
        </authorList>
    </citation>
    <scope>NUCLEOTIDE SEQUENCE</scope>
</reference>
<evidence type="ECO:0000256" key="2">
    <source>
        <dbReference type="SAM" id="MobiDB-lite"/>
    </source>
</evidence>
<reference evidence="3" key="1">
    <citation type="journal article" date="2022" name="Int. J. Mol. Sci.">
        <title>Draft Genome of Tanacetum Coccineum: Genomic Comparison of Closely Related Tanacetum-Family Plants.</title>
        <authorList>
            <person name="Yamashiro T."/>
            <person name="Shiraishi A."/>
            <person name="Nakayama K."/>
            <person name="Satake H."/>
        </authorList>
    </citation>
    <scope>NUCLEOTIDE SEQUENCE</scope>
</reference>
<comment type="caution">
    <text evidence="3">The sequence shown here is derived from an EMBL/GenBank/DDBJ whole genome shotgun (WGS) entry which is preliminary data.</text>
</comment>
<feature type="compositionally biased region" description="Polar residues" evidence="2">
    <location>
        <begin position="1"/>
        <end position="18"/>
    </location>
</feature>
<dbReference type="EMBL" id="BQNB010019258">
    <property type="protein sequence ID" value="GJT83391.1"/>
    <property type="molecule type" value="Genomic_DNA"/>
</dbReference>
<keyword evidence="4" id="KW-1185">Reference proteome</keyword>
<evidence type="ECO:0000256" key="1">
    <source>
        <dbReference type="SAM" id="Coils"/>
    </source>
</evidence>
<gene>
    <name evidence="3" type="ORF">Tco_1057733</name>
</gene>
<sequence>MNQNLSNSNSSGFDQFQPPQYPVIHHSPQETSEEVLQAREDLMKAIQTFLRKFSRISFGEIPKVLLVAWERFSELKHAFTDKQYQQEDIQELMSKLLEDVRNINEELSEFINSPSWNRPTFYNDDDEYTVIYRKPKAITPDLPIEEPDNSLSMGDEHLITLPETEKVSVEILVPPNHQVSFKGGLYSEDICDVPSCDYFDAECGLINSLLSRDISITSPKIDFLPEEFVGELDFIDPILPGTDEDDSDEDDCDEDDSDEEEGEIDNDILQIEDEILREKLLNVNLLVDKIEALKLTLFIPFVLENPSSSPIPVVDSDFLVEEVDTFLVPEDSIPPGIESDLDSEEDIVFLDNLLNDDPILEYERFTFDIKPNAPVINNFDKLNEDECFDPGGGEIDVSQNVKDDDSFTFIIRTFLPYRTYPADSPLLLSTGNEETIFDHASSTLSRWHLIGMELSCALMFIQTLMKARLRFSFPFASPWTT</sequence>
<feature type="region of interest" description="Disordered" evidence="2">
    <location>
        <begin position="239"/>
        <end position="265"/>
    </location>
</feature>